<evidence type="ECO:0000313" key="1">
    <source>
        <dbReference type="Proteomes" id="UP000887580"/>
    </source>
</evidence>
<dbReference type="WBParaSite" id="PS1159_v2.g20423.t1">
    <property type="protein sequence ID" value="PS1159_v2.g20423.t1"/>
    <property type="gene ID" value="PS1159_v2.g20423"/>
</dbReference>
<proteinExistence type="predicted"/>
<name>A0AC35FSD5_9BILA</name>
<accession>A0AC35FSD5</accession>
<protein>
    <submittedName>
        <fullName evidence="2">Uncharacterized protein</fullName>
    </submittedName>
</protein>
<evidence type="ECO:0000313" key="2">
    <source>
        <dbReference type="WBParaSite" id="PS1159_v2.g20423.t1"/>
    </source>
</evidence>
<organism evidence="1 2">
    <name type="scientific">Panagrolaimus sp. PS1159</name>
    <dbReference type="NCBI Taxonomy" id="55785"/>
    <lineage>
        <taxon>Eukaryota</taxon>
        <taxon>Metazoa</taxon>
        <taxon>Ecdysozoa</taxon>
        <taxon>Nematoda</taxon>
        <taxon>Chromadorea</taxon>
        <taxon>Rhabditida</taxon>
        <taxon>Tylenchina</taxon>
        <taxon>Panagrolaimomorpha</taxon>
        <taxon>Panagrolaimoidea</taxon>
        <taxon>Panagrolaimidae</taxon>
        <taxon>Panagrolaimus</taxon>
    </lineage>
</organism>
<reference evidence="2" key="1">
    <citation type="submission" date="2022-11" db="UniProtKB">
        <authorList>
            <consortium name="WormBaseParasite"/>
        </authorList>
    </citation>
    <scope>IDENTIFICATION</scope>
</reference>
<sequence length="540" mass="61258">MEDVFNRIQTFHDLGLFIFEHHNQKIAFQDSENSNERVKYIDLLKTSRQVGNFLQNEFGLKHQEVVATLLPNIWQYFPIHTGISQIGGILTGLSPQFTPFEISHQLRDSDAVIAFVGPEFLDSVFKIVHECPELRAIVVIGDFKPSTKRFPIPVYLWNDITQHPSTPPITSTPIDPNEDLCWLPYSSGTTGLPKGVMHTHRGFMLHLKAQIKHANDVVNVAHEIPMSDFHPSFLPVYHAMGFFGMLFALAKGQTIILLKKYSFKRLLELTEKYKFTAIMGAPSIAHQFVKDPIVKKFDLSSVKILGSGGSKLDDPTIKEIEKRFPYIERIGQGYGMTEAVTGIVMGTRRKEEPIGSVGIPIMGVEVKIVNPETDQECKPGEVGELRAKVDYIMKGYWKNEKATKESFDKNEYYKTGDMALIDKNGYIFIKERLKELIKVKSFQVPPAEVEAVLMMNPKIKDAAVIGIPNFDYDEVPKAFVVKQDNCTLTVEEVKNFVAERLSHYKHLKGGVEFIDAIPRTASGKIQRRILREKNKLYSKL</sequence>
<dbReference type="Proteomes" id="UP000887580">
    <property type="component" value="Unplaced"/>
</dbReference>